<organism evidence="2 3">
    <name type="scientific">Oharaeibacter diazotrophicus</name>
    <dbReference type="NCBI Taxonomy" id="1920512"/>
    <lineage>
        <taxon>Bacteria</taxon>
        <taxon>Pseudomonadati</taxon>
        <taxon>Pseudomonadota</taxon>
        <taxon>Alphaproteobacteria</taxon>
        <taxon>Hyphomicrobiales</taxon>
        <taxon>Pleomorphomonadaceae</taxon>
        <taxon>Oharaeibacter</taxon>
    </lineage>
</organism>
<proteinExistence type="predicted"/>
<dbReference type="RefSeq" id="WP_126539506.1">
    <property type="nucleotide sequence ID" value="NZ_BSPM01000007.1"/>
</dbReference>
<dbReference type="InterPro" id="IPR050461">
    <property type="entry name" value="Nitroreductase_HadB/RutE"/>
</dbReference>
<dbReference type="InterPro" id="IPR029479">
    <property type="entry name" value="Nitroreductase"/>
</dbReference>
<dbReference type="InterPro" id="IPR000415">
    <property type="entry name" value="Nitroreductase-like"/>
</dbReference>
<name>A0A4R6R9Q8_9HYPH</name>
<dbReference type="PANTHER" id="PTHR43543:SF1">
    <property type="entry name" value="MALONIC SEMIALDEHYDE REDUCTASE RUTE-RELATED"/>
    <property type="match status" value="1"/>
</dbReference>
<feature type="domain" description="Nitroreductase" evidence="1">
    <location>
        <begin position="27"/>
        <end position="182"/>
    </location>
</feature>
<gene>
    <name evidence="2" type="ORF">EDD54_3614</name>
</gene>
<keyword evidence="3" id="KW-1185">Reference proteome</keyword>
<sequence>MDTLANAKAAPLDDAGLDLLFREGRTFSGFTAAPVSDDTLRTLATLAELGPTEANSLPGRFVFVKSAEAKAKLVPLMSEGNRAKTEKAPVNVIVAYDLDFFENLPKTFPQVDARAWYAGAPDERLAFSASRSTALQAGYLITAARALGLDVGPMGGYDAAAIDAAFFAGTRWRTLMVMNLGYGDRAALYPRNPRLDFDEFARIV</sequence>
<comment type="caution">
    <text evidence="2">The sequence shown here is derived from an EMBL/GenBank/DDBJ whole genome shotgun (WGS) entry which is preliminary data.</text>
</comment>
<dbReference type="SUPFAM" id="SSF55469">
    <property type="entry name" value="FMN-dependent nitroreductase-like"/>
    <property type="match status" value="1"/>
</dbReference>
<dbReference type="Proteomes" id="UP000294547">
    <property type="component" value="Unassembled WGS sequence"/>
</dbReference>
<evidence type="ECO:0000313" key="3">
    <source>
        <dbReference type="Proteomes" id="UP000294547"/>
    </source>
</evidence>
<evidence type="ECO:0000259" key="1">
    <source>
        <dbReference type="Pfam" id="PF00881"/>
    </source>
</evidence>
<dbReference type="Gene3D" id="3.40.109.10">
    <property type="entry name" value="NADH Oxidase"/>
    <property type="match status" value="1"/>
</dbReference>
<dbReference type="NCBIfam" id="NF003768">
    <property type="entry name" value="PRK05365.1"/>
    <property type="match status" value="1"/>
</dbReference>
<accession>A0A4R6R9Q8</accession>
<dbReference type="PANTHER" id="PTHR43543">
    <property type="entry name" value="MALONIC SEMIALDEHYDE REDUCTASE RUTE-RELATED"/>
    <property type="match status" value="1"/>
</dbReference>
<dbReference type="GO" id="GO:0016491">
    <property type="term" value="F:oxidoreductase activity"/>
    <property type="evidence" value="ECO:0007669"/>
    <property type="project" value="InterPro"/>
</dbReference>
<dbReference type="Pfam" id="PF00881">
    <property type="entry name" value="Nitroreductase"/>
    <property type="match status" value="1"/>
</dbReference>
<dbReference type="EMBL" id="SNXY01000010">
    <property type="protein sequence ID" value="TDP82347.1"/>
    <property type="molecule type" value="Genomic_DNA"/>
</dbReference>
<dbReference type="AlphaFoldDB" id="A0A4R6R9Q8"/>
<dbReference type="OrthoDB" id="9784375at2"/>
<protein>
    <submittedName>
        <fullName evidence="2">3-hydroxypropanoate dehydrogenase</fullName>
    </submittedName>
</protein>
<reference evidence="2 3" key="1">
    <citation type="submission" date="2019-03" db="EMBL/GenBank/DDBJ databases">
        <title>Genomic Encyclopedia of Type Strains, Phase IV (KMG-IV): sequencing the most valuable type-strain genomes for metagenomic binning, comparative biology and taxonomic classification.</title>
        <authorList>
            <person name="Goeker M."/>
        </authorList>
    </citation>
    <scope>NUCLEOTIDE SEQUENCE [LARGE SCALE GENOMIC DNA]</scope>
    <source>
        <strain evidence="2 3">DSM 102969</strain>
    </source>
</reference>
<evidence type="ECO:0000313" key="2">
    <source>
        <dbReference type="EMBL" id="TDP82347.1"/>
    </source>
</evidence>